<sequence>MANIVLSLCDNDLIRVLCDKKSIIIRNKFEGKSGDTVYIYQGDQVHKLWARFIIEKIICEVPAILWKMTEEKHGISKYDFHQYCREMKPYYGIYIKDLQIFQPQIYPYEVFDNFIAPRNYLRITGSCRVCELIRSGEVQIVDNLPNPYSEEDDKE</sequence>
<dbReference type="Proteomes" id="UP000558015">
    <property type="component" value="Unassembled WGS sequence"/>
</dbReference>
<proteinExistence type="predicted"/>
<dbReference type="SUPFAM" id="SSF88697">
    <property type="entry name" value="PUA domain-like"/>
    <property type="match status" value="1"/>
</dbReference>
<dbReference type="Gene3D" id="2.30.130.30">
    <property type="entry name" value="Hypothetical protein"/>
    <property type="match status" value="1"/>
</dbReference>
<name>A0A7J9P6E3_METMI</name>
<protein>
    <submittedName>
        <fullName evidence="1">Putative transcriptional regulator</fullName>
    </submittedName>
</protein>
<dbReference type="RefSeq" id="WP_181493281.1">
    <property type="nucleotide sequence ID" value="NZ_JACDUN010000001.1"/>
</dbReference>
<evidence type="ECO:0000313" key="1">
    <source>
        <dbReference type="EMBL" id="MBA2858288.1"/>
    </source>
</evidence>
<organism evidence="1 2">
    <name type="scientific">Methanococcus maripaludis</name>
    <name type="common">Methanococcus deltae</name>
    <dbReference type="NCBI Taxonomy" id="39152"/>
    <lineage>
        <taxon>Archaea</taxon>
        <taxon>Methanobacteriati</taxon>
        <taxon>Methanobacteriota</taxon>
        <taxon>Methanomada group</taxon>
        <taxon>Methanococci</taxon>
        <taxon>Methanococcales</taxon>
        <taxon>Methanococcaceae</taxon>
        <taxon>Methanococcus</taxon>
    </lineage>
</organism>
<accession>A0A7J9P6E3</accession>
<dbReference type="EMBL" id="JACDUN010000001">
    <property type="protein sequence ID" value="MBA2858288.1"/>
    <property type="molecule type" value="Genomic_DNA"/>
</dbReference>
<evidence type="ECO:0000313" key="2">
    <source>
        <dbReference type="Proteomes" id="UP000558015"/>
    </source>
</evidence>
<comment type="caution">
    <text evidence="1">The sequence shown here is derived from an EMBL/GenBank/DDBJ whole genome shotgun (WGS) entry which is preliminary data.</text>
</comment>
<dbReference type="InterPro" id="IPR015947">
    <property type="entry name" value="PUA-like_sf"/>
</dbReference>
<gene>
    <name evidence="1" type="ORF">HNP93_000989</name>
</gene>
<reference evidence="1 2" key="1">
    <citation type="submission" date="2020-07" db="EMBL/GenBank/DDBJ databases">
        <title>Genomic Encyclopedia of Type Strains, Phase IV (KMG-V): Genome sequencing to study the core and pangenomes of soil and plant-associated prokaryotes.</title>
        <authorList>
            <person name="Whitman W."/>
        </authorList>
    </citation>
    <scope>NUCLEOTIDE SEQUENCE [LARGE SCALE GENOMIC DNA]</scope>
    <source>
        <strain evidence="1 2">C12</strain>
    </source>
</reference>
<dbReference type="AlphaFoldDB" id="A0A7J9P6E3"/>